<gene>
    <name evidence="2" type="ORF">L228DRAFT_260019</name>
</gene>
<protein>
    <submittedName>
        <fullName evidence="2">Molybdopterin binding protein</fullName>
    </submittedName>
</protein>
<dbReference type="OMA" id="MARMPRG"/>
<dbReference type="PANTHER" id="PTHR47675">
    <property type="entry name" value="MOLYBDOPTERIN BINDING DOMAIN PROTEIN (AFU_ORTHOLOGUE AFUA_5G11210)"/>
    <property type="match status" value="1"/>
</dbReference>
<dbReference type="FunCoup" id="A0A165H918">
    <property type="interactions" value="14"/>
</dbReference>
<evidence type="ECO:0000313" key="3">
    <source>
        <dbReference type="Proteomes" id="UP000076632"/>
    </source>
</evidence>
<dbReference type="CDD" id="cd00885">
    <property type="entry name" value="cinA"/>
    <property type="match status" value="1"/>
</dbReference>
<dbReference type="EMBL" id="KV407457">
    <property type="protein sequence ID" value="KZF23155.1"/>
    <property type="molecule type" value="Genomic_DNA"/>
</dbReference>
<organism evidence="2 3">
    <name type="scientific">Xylona heveae (strain CBS 132557 / TC161)</name>
    <dbReference type="NCBI Taxonomy" id="1328760"/>
    <lineage>
        <taxon>Eukaryota</taxon>
        <taxon>Fungi</taxon>
        <taxon>Dikarya</taxon>
        <taxon>Ascomycota</taxon>
        <taxon>Pezizomycotina</taxon>
        <taxon>Xylonomycetes</taxon>
        <taxon>Xylonales</taxon>
        <taxon>Xylonaceae</taxon>
        <taxon>Xylona</taxon>
    </lineage>
</organism>
<proteinExistence type="predicted"/>
<dbReference type="Pfam" id="PF00994">
    <property type="entry name" value="MoCF_biosynth"/>
    <property type="match status" value="1"/>
</dbReference>
<dbReference type="PANTHER" id="PTHR47675:SF1">
    <property type="entry name" value="MOLYBDOPTERIN BINDING DOMAIN PROTEIN (AFU_ORTHOLOGUE AFUA_5G11210)"/>
    <property type="match status" value="1"/>
</dbReference>
<name>A0A165H918_XYLHT</name>
<dbReference type="InterPro" id="IPR036425">
    <property type="entry name" value="MoaB/Mog-like_dom_sf"/>
</dbReference>
<dbReference type="AlphaFoldDB" id="A0A165H918"/>
<dbReference type="SMART" id="SM00852">
    <property type="entry name" value="MoCF_biosynth"/>
    <property type="match status" value="1"/>
</dbReference>
<dbReference type="OrthoDB" id="448496at2759"/>
<reference evidence="2 3" key="1">
    <citation type="journal article" date="2016" name="Fungal Biol.">
        <title>The genome of Xylona heveae provides a window into fungal endophytism.</title>
        <authorList>
            <person name="Gazis R."/>
            <person name="Kuo A."/>
            <person name="Riley R."/>
            <person name="LaButti K."/>
            <person name="Lipzen A."/>
            <person name="Lin J."/>
            <person name="Amirebrahimi M."/>
            <person name="Hesse C.N."/>
            <person name="Spatafora J.W."/>
            <person name="Henrissat B."/>
            <person name="Hainaut M."/>
            <person name="Grigoriev I.V."/>
            <person name="Hibbett D.S."/>
        </authorList>
    </citation>
    <scope>NUCLEOTIDE SEQUENCE [LARGE SCALE GENOMIC DNA]</scope>
    <source>
        <strain evidence="2 3">TC161</strain>
    </source>
</reference>
<feature type="domain" description="MoaB/Mog" evidence="1">
    <location>
        <begin position="57"/>
        <end position="237"/>
    </location>
</feature>
<keyword evidence="3" id="KW-1185">Reference proteome</keyword>
<dbReference type="SUPFAM" id="SSF53218">
    <property type="entry name" value="Molybdenum cofactor biosynthesis proteins"/>
    <property type="match status" value="1"/>
</dbReference>
<dbReference type="GeneID" id="28899356"/>
<evidence type="ECO:0000259" key="1">
    <source>
        <dbReference type="SMART" id="SM00852"/>
    </source>
</evidence>
<dbReference type="GO" id="GO:0047884">
    <property type="term" value="F:FAD diphosphatase activity"/>
    <property type="evidence" value="ECO:0007669"/>
    <property type="project" value="TreeGrafter"/>
</dbReference>
<dbReference type="InterPro" id="IPR056596">
    <property type="entry name" value="FLAD1_M"/>
</dbReference>
<dbReference type="RefSeq" id="XP_018188710.1">
    <property type="nucleotide sequence ID" value="XM_018334219.1"/>
</dbReference>
<dbReference type="GO" id="GO:0042726">
    <property type="term" value="P:flavin-containing compound metabolic process"/>
    <property type="evidence" value="ECO:0007669"/>
    <property type="project" value="TreeGrafter"/>
</dbReference>
<dbReference type="Pfam" id="PF24102">
    <property type="entry name" value="FLAD1_M"/>
    <property type="match status" value="1"/>
</dbReference>
<accession>A0A165H918</accession>
<sequence length="329" mass="36382">MFSRLSSSLLHQCTRNQSHLQITRFAYQAAVRPPLLMTSSFGASADARSGKTIHTAGCVIIGDEVLGGKTVDTNSGYFAKYCFSLGIDLKRIEVIADDEAEIIEATRRMSANYDLVVTSGGIGPTHDDITYPSIAKGFGLTLKLHEEAFARMKRLSRPHHSQLNFSWDVPSPTLTAKLRMVELPTDESRGLEAQALFVDDQLWVPISVVNENIFILPGVPRLFEQLLRGLKPLLLPRLADPEGRGVYRVMVSTPLAESSIAPFLTELAKKVEYRGVKVGSYPQWNSKTNTVTLVGKDRPFMESLLPELEKGIQGKRVLVEGNEDPDAKK</sequence>
<dbReference type="InterPro" id="IPR001453">
    <property type="entry name" value="MoaB/Mog_dom"/>
</dbReference>
<evidence type="ECO:0000313" key="2">
    <source>
        <dbReference type="EMBL" id="KZF23155.1"/>
    </source>
</evidence>
<dbReference type="Gene3D" id="3.40.980.10">
    <property type="entry name" value="MoaB/Mog-like domain"/>
    <property type="match status" value="1"/>
</dbReference>
<dbReference type="Proteomes" id="UP000076632">
    <property type="component" value="Unassembled WGS sequence"/>
</dbReference>
<dbReference type="STRING" id="1328760.A0A165H918"/>
<dbReference type="InParanoid" id="A0A165H918"/>